<name>A0A6B0S698_9CETA</name>
<evidence type="ECO:0000313" key="1">
    <source>
        <dbReference type="EMBL" id="MXQ98189.1"/>
    </source>
</evidence>
<evidence type="ECO:0000313" key="2">
    <source>
        <dbReference type="Proteomes" id="UP000322234"/>
    </source>
</evidence>
<dbReference type="SUPFAM" id="SSF46689">
    <property type="entry name" value="Homeodomain-like"/>
    <property type="match status" value="1"/>
</dbReference>
<keyword evidence="2" id="KW-1185">Reference proteome</keyword>
<dbReference type="Proteomes" id="UP000322234">
    <property type="component" value="Unassembled WGS sequence"/>
</dbReference>
<dbReference type="InterPro" id="IPR009057">
    <property type="entry name" value="Homeodomain-like_sf"/>
</dbReference>
<comment type="caution">
    <text evidence="1">The sequence shown here is derived from an EMBL/GenBank/DDBJ whole genome shotgun (WGS) entry which is preliminary data.</text>
</comment>
<protein>
    <recommendedName>
        <fullName evidence="3">Homeobox domain-containing protein</fullName>
    </recommendedName>
</protein>
<gene>
    <name evidence="1" type="ORF">E5288_WYG021981</name>
</gene>
<evidence type="ECO:0008006" key="3">
    <source>
        <dbReference type="Google" id="ProtNLM"/>
    </source>
</evidence>
<dbReference type="InterPro" id="IPR001356">
    <property type="entry name" value="HD"/>
</dbReference>
<accession>A0A6B0S698</accession>
<proteinExistence type="predicted"/>
<reference evidence="1" key="1">
    <citation type="submission" date="2019-10" db="EMBL/GenBank/DDBJ databases">
        <title>The sequence and de novo assembly of the wild yak genome.</title>
        <authorList>
            <person name="Liu Y."/>
        </authorList>
    </citation>
    <scope>NUCLEOTIDE SEQUENCE [LARGE SCALE GENOMIC DNA]</scope>
    <source>
        <strain evidence="1">WY2019</strain>
    </source>
</reference>
<dbReference type="GO" id="GO:0003677">
    <property type="term" value="F:DNA binding"/>
    <property type="evidence" value="ECO:0007669"/>
    <property type="project" value="InterPro"/>
</dbReference>
<sequence>MALLMVELCSGVEGCGASIPISSVGLLLDIYSELDDELDISDNFSSSSSSPLKELTFSPIATGSQRRRLFLKLSQKDALQALFQQNLYPGIVTRERLA</sequence>
<organism evidence="1 2">
    <name type="scientific">Bos mutus</name>
    <name type="common">wild yak</name>
    <dbReference type="NCBI Taxonomy" id="72004"/>
    <lineage>
        <taxon>Eukaryota</taxon>
        <taxon>Metazoa</taxon>
        <taxon>Chordata</taxon>
        <taxon>Craniata</taxon>
        <taxon>Vertebrata</taxon>
        <taxon>Euteleostomi</taxon>
        <taxon>Mammalia</taxon>
        <taxon>Eutheria</taxon>
        <taxon>Laurasiatheria</taxon>
        <taxon>Artiodactyla</taxon>
        <taxon>Ruminantia</taxon>
        <taxon>Pecora</taxon>
        <taxon>Bovidae</taxon>
        <taxon>Bovinae</taxon>
        <taxon>Bos</taxon>
    </lineage>
</organism>
<dbReference type="EMBL" id="VBQZ03000222">
    <property type="protein sequence ID" value="MXQ98189.1"/>
    <property type="molecule type" value="Genomic_DNA"/>
</dbReference>
<dbReference type="CDD" id="cd00086">
    <property type="entry name" value="homeodomain"/>
    <property type="match status" value="1"/>
</dbReference>
<dbReference type="AlphaFoldDB" id="A0A6B0S698"/>